<dbReference type="InterPro" id="IPR041122">
    <property type="entry name" value="RecJ_OB"/>
</dbReference>
<dbReference type="PANTHER" id="PTHR30255">
    <property type="entry name" value="SINGLE-STRANDED-DNA-SPECIFIC EXONUCLEASE RECJ"/>
    <property type="match status" value="1"/>
</dbReference>
<dbReference type="NCBIfam" id="TIGR00644">
    <property type="entry name" value="recJ"/>
    <property type="match status" value="1"/>
</dbReference>
<evidence type="ECO:0000256" key="4">
    <source>
        <dbReference type="ARBA" id="ARBA00022801"/>
    </source>
</evidence>
<evidence type="ECO:0000259" key="8">
    <source>
        <dbReference type="Pfam" id="PF02272"/>
    </source>
</evidence>
<evidence type="ECO:0000256" key="6">
    <source>
        <dbReference type="SAM" id="Coils"/>
    </source>
</evidence>
<proteinExistence type="inferred from homology"/>
<organism evidence="10 11">
    <name type="scientific">Marinobacter profundi</name>
    <dbReference type="NCBI Taxonomy" id="2666256"/>
    <lineage>
        <taxon>Bacteria</taxon>
        <taxon>Pseudomonadati</taxon>
        <taxon>Pseudomonadota</taxon>
        <taxon>Gammaproteobacteria</taxon>
        <taxon>Pseudomonadales</taxon>
        <taxon>Marinobacteraceae</taxon>
        <taxon>Marinobacter</taxon>
    </lineage>
</organism>
<dbReference type="PANTHER" id="PTHR30255:SF2">
    <property type="entry name" value="SINGLE-STRANDED-DNA-SPECIFIC EXONUCLEASE RECJ"/>
    <property type="match status" value="1"/>
</dbReference>
<dbReference type="InterPro" id="IPR003156">
    <property type="entry name" value="DHHA1_dom"/>
</dbReference>
<name>A0A2G1UK65_9GAMM</name>
<dbReference type="Pfam" id="PF02272">
    <property type="entry name" value="DHHA1"/>
    <property type="match status" value="1"/>
</dbReference>
<feature type="domain" description="DHHA1" evidence="8">
    <location>
        <begin position="359"/>
        <end position="454"/>
    </location>
</feature>
<evidence type="ECO:0000256" key="5">
    <source>
        <dbReference type="ARBA" id="ARBA00022839"/>
    </source>
</evidence>
<dbReference type="Pfam" id="PF01368">
    <property type="entry name" value="DHH"/>
    <property type="match status" value="1"/>
</dbReference>
<dbReference type="FunFam" id="3.90.1640.30:FF:000001">
    <property type="entry name" value="Single-stranded-DNA-specific exonuclease RecJ"/>
    <property type="match status" value="1"/>
</dbReference>
<dbReference type="Pfam" id="PF17768">
    <property type="entry name" value="RecJ_OB"/>
    <property type="match status" value="1"/>
</dbReference>
<evidence type="ECO:0000256" key="1">
    <source>
        <dbReference type="ARBA" id="ARBA00005915"/>
    </source>
</evidence>
<keyword evidence="11" id="KW-1185">Reference proteome</keyword>
<accession>A0A2G1UK65</accession>
<dbReference type="AlphaFoldDB" id="A0A2G1UK65"/>
<evidence type="ECO:0000256" key="2">
    <source>
        <dbReference type="ARBA" id="ARBA00019841"/>
    </source>
</evidence>
<comment type="caution">
    <text evidence="10">The sequence shown here is derived from an EMBL/GenBank/DDBJ whole genome shotgun (WGS) entry which is preliminary data.</text>
</comment>
<protein>
    <recommendedName>
        <fullName evidence="2">Single-stranded-DNA-specific exonuclease RecJ</fullName>
    </recommendedName>
</protein>
<dbReference type="Gene3D" id="3.90.1640.30">
    <property type="match status" value="1"/>
</dbReference>
<feature type="domain" description="RecJ OB" evidence="9">
    <location>
        <begin position="468"/>
        <end position="571"/>
    </location>
</feature>
<dbReference type="InterPro" id="IPR038763">
    <property type="entry name" value="DHH_sf"/>
</dbReference>
<keyword evidence="5 10" id="KW-0269">Exonuclease</keyword>
<dbReference type="InterPro" id="IPR001667">
    <property type="entry name" value="DDH_dom"/>
</dbReference>
<evidence type="ECO:0000313" key="10">
    <source>
        <dbReference type="EMBL" id="PHQ14896.1"/>
    </source>
</evidence>
<reference evidence="10 11" key="1">
    <citation type="submission" date="2017-09" db="EMBL/GenBank/DDBJ databases">
        <title>The draft genome sequences of Marinobacter sp. PWS21.</title>
        <authorList>
            <person name="Cao J."/>
        </authorList>
    </citation>
    <scope>NUCLEOTIDE SEQUENCE [LARGE SCALE GENOMIC DNA]</scope>
    <source>
        <strain evidence="10 11">PWS21</strain>
    </source>
</reference>
<keyword evidence="4" id="KW-0378">Hydrolase</keyword>
<sequence>MTPKKILRRPIPDTGPEWGQNLPPILRRLYAARGVTSDEQLSYTLKHLASPMDLRGIDQAVRLLTDAIVQRQRVLVLGDFDADGATSTAVAVLGLAMLGVRNIDFRVPSRFADGYGLTPGIIHRLQQEGELPDLMVTVDNGIAAVEGVRTARDLGIKVVVTDHHLAGEVLPDADAIVNPNQPGCPFLSKNAAGVGVMFYVLTALRKHLREQGLLPEPQPNLGTLLDLVALGTVADVVPLDHNNRIFVEQGLRRIRQGEARPGILALLEVAGRDYREISSTDLGFVVGPRLNAAGRLDDMSIGIACLLADSGDEAMRLARELDTFNRERRSIEKDMKAQAQDLLASMSLDTEGLPWGLALFDEDWHQGVIGILAARIREQTHRPTIAFAPGEDGQEIKGSARSIPGLHIRDVLAVVDARHPGLLKKYGGHAMAAGMTISRGDLGVFSEAFDRAVRDSLRAEDLEAAITTDGPLSADELRLETALLLRRAGPWGQHFPEPLFDGEFRVIRQRIVGESHLKLVLQPLDGGDIIDGIAFNTGAEVPDYTRTGARVVYKPDANTFRGRTNLQLLIDYLEPA</sequence>
<dbReference type="Gene3D" id="3.10.310.30">
    <property type="match status" value="1"/>
</dbReference>
<keyword evidence="3" id="KW-0540">Nuclease</keyword>
<evidence type="ECO:0000313" key="11">
    <source>
        <dbReference type="Proteomes" id="UP000231409"/>
    </source>
</evidence>
<dbReference type="InterPro" id="IPR004610">
    <property type="entry name" value="RecJ"/>
</dbReference>
<gene>
    <name evidence="10" type="primary">recJ</name>
    <name evidence="10" type="ORF">CLH61_11150</name>
</gene>
<dbReference type="EMBL" id="NTFH01000008">
    <property type="protein sequence ID" value="PHQ14896.1"/>
    <property type="molecule type" value="Genomic_DNA"/>
</dbReference>
<dbReference type="GO" id="GO:0006281">
    <property type="term" value="P:DNA repair"/>
    <property type="evidence" value="ECO:0007669"/>
    <property type="project" value="InterPro"/>
</dbReference>
<comment type="similarity">
    <text evidence="1">Belongs to the RecJ family.</text>
</comment>
<dbReference type="GO" id="GO:0008409">
    <property type="term" value="F:5'-3' exonuclease activity"/>
    <property type="evidence" value="ECO:0007669"/>
    <property type="project" value="InterPro"/>
</dbReference>
<evidence type="ECO:0000259" key="9">
    <source>
        <dbReference type="Pfam" id="PF17768"/>
    </source>
</evidence>
<dbReference type="RefSeq" id="WP_099614813.1">
    <property type="nucleotide sequence ID" value="NZ_KZ319371.1"/>
</dbReference>
<dbReference type="SUPFAM" id="SSF64182">
    <property type="entry name" value="DHH phosphoesterases"/>
    <property type="match status" value="1"/>
</dbReference>
<keyword evidence="6" id="KW-0175">Coiled coil</keyword>
<evidence type="ECO:0000256" key="3">
    <source>
        <dbReference type="ARBA" id="ARBA00022722"/>
    </source>
</evidence>
<feature type="coiled-coil region" evidence="6">
    <location>
        <begin position="314"/>
        <end position="341"/>
    </location>
</feature>
<evidence type="ECO:0000259" key="7">
    <source>
        <dbReference type="Pfam" id="PF01368"/>
    </source>
</evidence>
<dbReference type="Proteomes" id="UP000231409">
    <property type="component" value="Unassembled WGS sequence"/>
</dbReference>
<dbReference type="InterPro" id="IPR051673">
    <property type="entry name" value="SSDNA_exonuclease_RecJ"/>
</dbReference>
<dbReference type="GO" id="GO:0006310">
    <property type="term" value="P:DNA recombination"/>
    <property type="evidence" value="ECO:0007669"/>
    <property type="project" value="InterPro"/>
</dbReference>
<feature type="domain" description="DDH" evidence="7">
    <location>
        <begin position="73"/>
        <end position="232"/>
    </location>
</feature>
<dbReference type="GO" id="GO:0003676">
    <property type="term" value="F:nucleic acid binding"/>
    <property type="evidence" value="ECO:0007669"/>
    <property type="project" value="InterPro"/>
</dbReference>